<evidence type="ECO:0000313" key="4">
    <source>
        <dbReference type="EMBL" id="TWI47738.1"/>
    </source>
</evidence>
<feature type="compositionally biased region" description="Polar residues" evidence="1">
    <location>
        <begin position="113"/>
        <end position="124"/>
    </location>
</feature>
<keyword evidence="2" id="KW-0732">Signal</keyword>
<gene>
    <name evidence="3" type="ORF">GO485_08005</name>
    <name evidence="4" type="ORF">IP92_02799</name>
</gene>
<keyword evidence="6" id="KW-1185">Reference proteome</keyword>
<reference evidence="4 5" key="1">
    <citation type="journal article" date="2015" name="Stand. Genomic Sci.">
        <title>Genomic Encyclopedia of Bacterial and Archaeal Type Strains, Phase III: the genomes of soil and plant-associated and newly described type strains.</title>
        <authorList>
            <person name="Whitman W.B."/>
            <person name="Woyke T."/>
            <person name="Klenk H.P."/>
            <person name="Zhou Y."/>
            <person name="Lilburn T.G."/>
            <person name="Beck B.J."/>
            <person name="De Vos P."/>
            <person name="Vandamme P."/>
            <person name="Eisen J.A."/>
            <person name="Garrity G."/>
            <person name="Hugenholtz P."/>
            <person name="Kyrpides N.C."/>
        </authorList>
    </citation>
    <scope>NUCLEOTIDE SEQUENCE [LARGE SCALE GENOMIC DNA]</scope>
    <source>
        <strain evidence="4 5">CGMCC 1.10685</strain>
    </source>
</reference>
<dbReference type="Proteomes" id="UP000437862">
    <property type="component" value="Chromosome"/>
</dbReference>
<feature type="region of interest" description="Disordered" evidence="1">
    <location>
        <begin position="18"/>
        <end position="124"/>
    </location>
</feature>
<sequence>MRTSLIAAALTALTALAGGAHAQSTSGDALKNKPGSVGLQDTQANSSSADSKDGRRESTGTAPKTSRKVRPTPGVDPAPLGSTANRAGRDKSNAADTSGHGTAGTDSRKSSNGKETSGDSNMTR</sequence>
<dbReference type="AlphaFoldDB" id="A0A562PTL5"/>
<proteinExistence type="predicted"/>
<accession>A0A562PTL5</accession>
<feature type="chain" id="PRO_5043534468" evidence="2">
    <location>
        <begin position="23"/>
        <end position="124"/>
    </location>
</feature>
<dbReference type="OrthoDB" id="8759697at2"/>
<evidence type="ECO:0000313" key="5">
    <source>
        <dbReference type="Proteomes" id="UP000315112"/>
    </source>
</evidence>
<feature type="signal peptide" evidence="2">
    <location>
        <begin position="1"/>
        <end position="22"/>
    </location>
</feature>
<dbReference type="EMBL" id="VLKW01000004">
    <property type="protein sequence ID" value="TWI47738.1"/>
    <property type="molecule type" value="Genomic_DNA"/>
</dbReference>
<reference evidence="4" key="2">
    <citation type="submission" date="2019-07" db="EMBL/GenBank/DDBJ databases">
        <authorList>
            <person name="Whitman W."/>
            <person name="Huntemann M."/>
            <person name="Clum A."/>
            <person name="Pillay M."/>
            <person name="Palaniappan K."/>
            <person name="Varghese N."/>
            <person name="Mikhailova N."/>
            <person name="Stamatis D."/>
            <person name="Reddy T."/>
            <person name="Daum C."/>
            <person name="Shapiro N."/>
            <person name="Ivanova N."/>
            <person name="Kyrpides N."/>
            <person name="Woyke T."/>
        </authorList>
    </citation>
    <scope>NUCLEOTIDE SEQUENCE</scope>
    <source>
        <strain evidence="4">CGMCC 1.10685</strain>
    </source>
</reference>
<dbReference type="EMBL" id="CP046904">
    <property type="protein sequence ID" value="QGZ38997.1"/>
    <property type="molecule type" value="Genomic_DNA"/>
</dbReference>
<evidence type="ECO:0000256" key="2">
    <source>
        <dbReference type="SAM" id="SignalP"/>
    </source>
</evidence>
<dbReference type="Proteomes" id="UP000315112">
    <property type="component" value="Unassembled WGS sequence"/>
</dbReference>
<evidence type="ECO:0000256" key="1">
    <source>
        <dbReference type="SAM" id="MobiDB-lite"/>
    </source>
</evidence>
<name>A0A562PTL5_9BURK</name>
<evidence type="ECO:0000313" key="6">
    <source>
        <dbReference type="Proteomes" id="UP000437862"/>
    </source>
</evidence>
<evidence type="ECO:0000313" key="3">
    <source>
        <dbReference type="EMBL" id="QGZ38997.1"/>
    </source>
</evidence>
<feature type="compositionally biased region" description="Polar residues" evidence="1">
    <location>
        <begin position="39"/>
        <end position="49"/>
    </location>
</feature>
<reference evidence="3 6" key="3">
    <citation type="submission" date="2019-12" db="EMBL/GenBank/DDBJ databases">
        <title>Draft Genome Sequences of Six Type Strains of the Genus Massilia.</title>
        <authorList>
            <person name="Miess H."/>
            <person name="Frediansyah A."/>
            <person name="Goeker M."/>
            <person name="Gross H."/>
        </authorList>
    </citation>
    <scope>NUCLEOTIDE SEQUENCE [LARGE SCALE GENOMIC DNA]</scope>
    <source>
        <strain evidence="3 6">DSM 26639</strain>
    </source>
</reference>
<dbReference type="RefSeq" id="WP_145875789.1">
    <property type="nucleotide sequence ID" value="NZ_CP046904.1"/>
</dbReference>
<protein>
    <submittedName>
        <fullName evidence="4">Uncharacterized protein</fullName>
    </submittedName>
</protein>
<organism evidence="4 5">
    <name type="scientific">Pseudoduganella flava</name>
    <dbReference type="NCBI Taxonomy" id="871742"/>
    <lineage>
        <taxon>Bacteria</taxon>
        <taxon>Pseudomonadati</taxon>
        <taxon>Pseudomonadota</taxon>
        <taxon>Betaproteobacteria</taxon>
        <taxon>Burkholderiales</taxon>
        <taxon>Oxalobacteraceae</taxon>
        <taxon>Telluria group</taxon>
        <taxon>Pseudoduganella</taxon>
    </lineage>
</organism>